<keyword evidence="3" id="KW-1185">Reference proteome</keyword>
<protein>
    <recommendedName>
        <fullName evidence="1">Transposase IS204/IS1001/IS1096/IS1165 DDE domain-containing protein</fullName>
    </recommendedName>
</protein>
<dbReference type="PANTHER" id="PTHR33498">
    <property type="entry name" value="TRANSPOSASE FOR INSERTION SEQUENCE ELEMENT IS1557"/>
    <property type="match status" value="1"/>
</dbReference>
<evidence type="ECO:0000259" key="1">
    <source>
        <dbReference type="Pfam" id="PF01610"/>
    </source>
</evidence>
<proteinExistence type="predicted"/>
<dbReference type="AlphaFoldDB" id="A0A511JAR3"/>
<dbReference type="InterPro" id="IPR047951">
    <property type="entry name" value="Transpos_ISL3"/>
</dbReference>
<dbReference type="InterPro" id="IPR002560">
    <property type="entry name" value="Transposase_DDE"/>
</dbReference>
<dbReference type="EMBL" id="BJWG01000007">
    <property type="protein sequence ID" value="GEL95076.1"/>
    <property type="molecule type" value="Genomic_DNA"/>
</dbReference>
<feature type="domain" description="Transposase IS204/IS1001/IS1096/IS1165 DDE" evidence="1">
    <location>
        <begin position="36"/>
        <end position="272"/>
    </location>
</feature>
<dbReference type="RefSeq" id="WP_246117440.1">
    <property type="nucleotide sequence ID" value="NZ_BJWG01000007.1"/>
</dbReference>
<sequence length="282" mass="31733">MAVLLPAVDEVAVRRLGIDEHRYRSVRWFREPDGSWRRFEPWMTTFVDLDTGSVLGVVDGRDSRCVGDWLKVRDETWRERVEVVAIDPSAAFRKAIATNLPAAAVSVDAFHLVQLANQMLTAVRQRRAREVHDRRGRSCDPAWANRRLLLRAADTLSTRAWARLEHVFARDDPSGQLEWAWAVKEHLRMLLATASLTDAAEAMQTLRAVAAVAAMPETDRLVATLEAWWPAIEVLIVTGVTNARTEAANTTIKNIKRTARGFRNENNYRARILLTSAGKTAA</sequence>
<comment type="caution">
    <text evidence="2">The sequence shown here is derived from an EMBL/GenBank/DDBJ whole genome shotgun (WGS) entry which is preliminary data.</text>
</comment>
<evidence type="ECO:0000313" key="2">
    <source>
        <dbReference type="EMBL" id="GEL95076.1"/>
    </source>
</evidence>
<dbReference type="PANTHER" id="PTHR33498:SF1">
    <property type="entry name" value="TRANSPOSASE FOR INSERTION SEQUENCE ELEMENT IS1557"/>
    <property type="match status" value="1"/>
</dbReference>
<accession>A0A511JAR3</accession>
<gene>
    <name evidence="2" type="ORF">CCO02nite_17340</name>
</gene>
<dbReference type="NCBIfam" id="NF033550">
    <property type="entry name" value="transpos_ISL3"/>
    <property type="match status" value="1"/>
</dbReference>
<organism evidence="2 3">
    <name type="scientific">Cellulomonas composti</name>
    <dbReference type="NCBI Taxonomy" id="266130"/>
    <lineage>
        <taxon>Bacteria</taxon>
        <taxon>Bacillati</taxon>
        <taxon>Actinomycetota</taxon>
        <taxon>Actinomycetes</taxon>
        <taxon>Micrococcales</taxon>
        <taxon>Cellulomonadaceae</taxon>
        <taxon>Cellulomonas</taxon>
    </lineage>
</organism>
<dbReference type="Proteomes" id="UP000321720">
    <property type="component" value="Unassembled WGS sequence"/>
</dbReference>
<evidence type="ECO:0000313" key="3">
    <source>
        <dbReference type="Proteomes" id="UP000321720"/>
    </source>
</evidence>
<name>A0A511JAR3_9CELL</name>
<dbReference type="Pfam" id="PF01610">
    <property type="entry name" value="DDE_Tnp_ISL3"/>
    <property type="match status" value="1"/>
</dbReference>
<reference evidence="2 3" key="1">
    <citation type="submission" date="2019-07" db="EMBL/GenBank/DDBJ databases">
        <title>Whole genome shotgun sequence of Cellulomonas composti NBRC 100758.</title>
        <authorList>
            <person name="Hosoyama A."/>
            <person name="Uohara A."/>
            <person name="Ohji S."/>
            <person name="Ichikawa N."/>
        </authorList>
    </citation>
    <scope>NUCLEOTIDE SEQUENCE [LARGE SCALE GENOMIC DNA]</scope>
    <source>
        <strain evidence="2 3">NBRC 100758</strain>
    </source>
</reference>